<feature type="transmembrane region" description="Helical" evidence="1">
    <location>
        <begin position="16"/>
        <end position="36"/>
    </location>
</feature>
<organism evidence="2 3">
    <name type="scientific">Taibaiella chishuiensis</name>
    <dbReference type="NCBI Taxonomy" id="1434707"/>
    <lineage>
        <taxon>Bacteria</taxon>
        <taxon>Pseudomonadati</taxon>
        <taxon>Bacteroidota</taxon>
        <taxon>Chitinophagia</taxon>
        <taxon>Chitinophagales</taxon>
        <taxon>Chitinophagaceae</taxon>
        <taxon>Taibaiella</taxon>
    </lineage>
</organism>
<evidence type="ECO:0000256" key="1">
    <source>
        <dbReference type="SAM" id="Phobius"/>
    </source>
</evidence>
<dbReference type="EMBL" id="PYGD01000002">
    <property type="protein sequence ID" value="PSK93094.1"/>
    <property type="molecule type" value="Genomic_DNA"/>
</dbReference>
<name>A0A2P8D790_9BACT</name>
<dbReference type="RefSeq" id="WP_106522123.1">
    <property type="nucleotide sequence ID" value="NZ_PYGD01000002.1"/>
</dbReference>
<accession>A0A2P8D790</accession>
<keyword evidence="1" id="KW-1133">Transmembrane helix</keyword>
<comment type="caution">
    <text evidence="2">The sequence shown here is derived from an EMBL/GenBank/DDBJ whole genome shotgun (WGS) entry which is preliminary data.</text>
</comment>
<proteinExistence type="predicted"/>
<keyword evidence="1" id="KW-0472">Membrane</keyword>
<keyword evidence="1" id="KW-0812">Transmembrane</keyword>
<dbReference type="Proteomes" id="UP000240572">
    <property type="component" value="Unassembled WGS sequence"/>
</dbReference>
<dbReference type="AlphaFoldDB" id="A0A2P8D790"/>
<sequence>MTTHFRTTPPPIKQQAFIAVLALGFMILLYAPCTFVHKREQFRTGDLEVTLNSVYSRLAWQDFVFDKQLVLTYKEKTIKLHYESIEPEVYLYRKAKSIIILDRYSGANAYELTTLRLISAPDCLAVSDACEGFSKDTIAALGKPALVLSGF</sequence>
<evidence type="ECO:0000313" key="3">
    <source>
        <dbReference type="Proteomes" id="UP000240572"/>
    </source>
</evidence>
<evidence type="ECO:0000313" key="2">
    <source>
        <dbReference type="EMBL" id="PSK93094.1"/>
    </source>
</evidence>
<protein>
    <submittedName>
        <fullName evidence="2">Uncharacterized protein</fullName>
    </submittedName>
</protein>
<keyword evidence="3" id="KW-1185">Reference proteome</keyword>
<reference evidence="2 3" key="1">
    <citation type="submission" date="2018-03" db="EMBL/GenBank/DDBJ databases">
        <title>Genomic Encyclopedia of Type Strains, Phase III (KMG-III): the genomes of soil and plant-associated and newly described type strains.</title>
        <authorList>
            <person name="Whitman W."/>
        </authorList>
    </citation>
    <scope>NUCLEOTIDE SEQUENCE [LARGE SCALE GENOMIC DNA]</scope>
    <source>
        <strain evidence="2 3">CGMCC 1.12700</strain>
    </source>
</reference>
<gene>
    <name evidence="2" type="ORF">B0I18_10263</name>
</gene>